<evidence type="ECO:0000313" key="2">
    <source>
        <dbReference type="Proteomes" id="UP001161580"/>
    </source>
</evidence>
<evidence type="ECO:0000313" key="1">
    <source>
        <dbReference type="EMBL" id="MDI7924209.1"/>
    </source>
</evidence>
<comment type="caution">
    <text evidence="1">The sequence shown here is derived from an EMBL/GenBank/DDBJ whole genome shotgun (WGS) entry which is preliminary data.</text>
</comment>
<keyword evidence="2" id="KW-1185">Reference proteome</keyword>
<dbReference type="AlphaFoldDB" id="A0AAE3U5M5"/>
<dbReference type="Proteomes" id="UP001161580">
    <property type="component" value="Unassembled WGS sequence"/>
</dbReference>
<name>A0AAE3U5M5_9HYPH</name>
<sequence>MVERTIRTLPPEIEAIDISGQPTGKLLALLALRLQEMAEGMAFVTDLSCELDIAADGRASLRFRAFR</sequence>
<gene>
    <name evidence="1" type="ORF">MRS75_19270</name>
</gene>
<dbReference type="EMBL" id="JALDYZ010000013">
    <property type="protein sequence ID" value="MDI7924209.1"/>
    <property type="molecule type" value="Genomic_DNA"/>
</dbReference>
<organism evidence="1 2">
    <name type="scientific">Ferirhizobium litorale</name>
    <dbReference type="NCBI Taxonomy" id="2927786"/>
    <lineage>
        <taxon>Bacteria</taxon>
        <taxon>Pseudomonadati</taxon>
        <taxon>Pseudomonadota</taxon>
        <taxon>Alphaproteobacteria</taxon>
        <taxon>Hyphomicrobiales</taxon>
        <taxon>Rhizobiaceae</taxon>
        <taxon>Ferirhizobium</taxon>
    </lineage>
</organism>
<accession>A0AAE3U5M5</accession>
<proteinExistence type="predicted"/>
<protein>
    <submittedName>
        <fullName evidence="1">Uncharacterized protein</fullName>
    </submittedName>
</protein>
<dbReference type="RefSeq" id="WP_311788289.1">
    <property type="nucleotide sequence ID" value="NZ_JALDYY010000014.1"/>
</dbReference>
<reference evidence="1" key="1">
    <citation type="submission" date="2022-03" db="EMBL/GenBank/DDBJ databases">
        <title>Fererhizobium litorale gen. nov., sp. nov., isolated from sandy sediments of the Sea of Japan seashore.</title>
        <authorList>
            <person name="Romanenko L."/>
            <person name="Kurilenko V."/>
            <person name="Otstavnykh N."/>
            <person name="Svetashev V."/>
            <person name="Tekutyeva L."/>
            <person name="Isaeva M."/>
            <person name="Mikhailov V."/>
        </authorList>
    </citation>
    <scope>NUCLEOTIDE SEQUENCE</scope>
    <source>
        <strain evidence="1">KMM 9576</strain>
    </source>
</reference>